<dbReference type="AlphaFoldDB" id="A0AAD7DXE0"/>
<organism evidence="1 2">
    <name type="scientific">Mycena rosella</name>
    <name type="common">Pink bonnet</name>
    <name type="synonym">Agaricus rosellus</name>
    <dbReference type="NCBI Taxonomy" id="1033263"/>
    <lineage>
        <taxon>Eukaryota</taxon>
        <taxon>Fungi</taxon>
        <taxon>Dikarya</taxon>
        <taxon>Basidiomycota</taxon>
        <taxon>Agaricomycotina</taxon>
        <taxon>Agaricomycetes</taxon>
        <taxon>Agaricomycetidae</taxon>
        <taxon>Agaricales</taxon>
        <taxon>Marasmiineae</taxon>
        <taxon>Mycenaceae</taxon>
        <taxon>Mycena</taxon>
    </lineage>
</organism>
<sequence length="146" mass="16215">MGKDHFITVTAEYDNLFVSAADEAMVDAIRECLDTGAEFAFSPDPTNESAPIAFNETLLQLLNSLTEPIVPVELQPRCVDMTSRDEVFEMLDAFPPAAVNVSRITERQLRRLLNQLPPATMFAPVLLRDAANAAFPMGIFLMYFIS</sequence>
<keyword evidence="2" id="KW-1185">Reference proteome</keyword>
<reference evidence="1" key="1">
    <citation type="submission" date="2023-03" db="EMBL/GenBank/DDBJ databases">
        <title>Massive genome expansion in bonnet fungi (Mycena s.s.) driven by repeated elements and novel gene families across ecological guilds.</title>
        <authorList>
            <consortium name="Lawrence Berkeley National Laboratory"/>
            <person name="Harder C.B."/>
            <person name="Miyauchi S."/>
            <person name="Viragh M."/>
            <person name="Kuo A."/>
            <person name="Thoen E."/>
            <person name="Andreopoulos B."/>
            <person name="Lu D."/>
            <person name="Skrede I."/>
            <person name="Drula E."/>
            <person name="Henrissat B."/>
            <person name="Morin E."/>
            <person name="Kohler A."/>
            <person name="Barry K."/>
            <person name="LaButti K."/>
            <person name="Morin E."/>
            <person name="Salamov A."/>
            <person name="Lipzen A."/>
            <person name="Mereny Z."/>
            <person name="Hegedus B."/>
            <person name="Baldrian P."/>
            <person name="Stursova M."/>
            <person name="Weitz H."/>
            <person name="Taylor A."/>
            <person name="Grigoriev I.V."/>
            <person name="Nagy L.G."/>
            <person name="Martin F."/>
            <person name="Kauserud H."/>
        </authorList>
    </citation>
    <scope>NUCLEOTIDE SEQUENCE</scope>
    <source>
        <strain evidence="1">CBHHK067</strain>
    </source>
</reference>
<dbReference type="InterPro" id="IPR008936">
    <property type="entry name" value="Rho_GTPase_activation_prot"/>
</dbReference>
<dbReference type="SUPFAM" id="SSF48350">
    <property type="entry name" value="GTPase activation domain, GAP"/>
    <property type="match status" value="1"/>
</dbReference>
<proteinExistence type="predicted"/>
<comment type="caution">
    <text evidence="1">The sequence shown here is derived from an EMBL/GenBank/DDBJ whole genome shotgun (WGS) entry which is preliminary data.</text>
</comment>
<evidence type="ECO:0000313" key="1">
    <source>
        <dbReference type="EMBL" id="KAJ7700485.1"/>
    </source>
</evidence>
<protein>
    <submittedName>
        <fullName evidence="1">Uncharacterized protein</fullName>
    </submittedName>
</protein>
<accession>A0AAD7DXE0</accession>
<dbReference type="Gene3D" id="1.10.555.10">
    <property type="entry name" value="Rho GTPase activation protein"/>
    <property type="match status" value="1"/>
</dbReference>
<evidence type="ECO:0000313" key="2">
    <source>
        <dbReference type="Proteomes" id="UP001221757"/>
    </source>
</evidence>
<dbReference type="Proteomes" id="UP001221757">
    <property type="component" value="Unassembled WGS sequence"/>
</dbReference>
<gene>
    <name evidence="1" type="ORF">B0H17DRAFT_1128893</name>
</gene>
<name>A0AAD7DXE0_MYCRO</name>
<dbReference type="EMBL" id="JARKIE010000020">
    <property type="protein sequence ID" value="KAJ7700485.1"/>
    <property type="molecule type" value="Genomic_DNA"/>
</dbReference>